<name>A0AAE0VDX2_9BIVA</name>
<keyword evidence="8" id="KW-0378">Hydrolase</keyword>
<keyword evidence="4" id="KW-0547">Nucleotide-binding</keyword>
<keyword evidence="13" id="KW-1185">Reference proteome</keyword>
<evidence type="ECO:0000256" key="9">
    <source>
        <dbReference type="SAM" id="SignalP"/>
    </source>
</evidence>
<dbReference type="Gene3D" id="1.10.730.10">
    <property type="entry name" value="Isoleucyl-tRNA Synthetase, Domain 1"/>
    <property type="match status" value="1"/>
</dbReference>
<evidence type="ECO:0000259" key="11">
    <source>
        <dbReference type="Pfam" id="PF10502"/>
    </source>
</evidence>
<protein>
    <recommendedName>
        <fullName evidence="8">Mitochondrial inner membrane protease subunit</fullName>
        <ecNumber evidence="8">3.4.21.-</ecNumber>
    </recommendedName>
</protein>
<feature type="chain" id="PRO_5041900347" description="Mitochondrial inner membrane protease subunit" evidence="9">
    <location>
        <begin position="26"/>
        <end position="278"/>
    </location>
</feature>
<dbReference type="PANTHER" id="PTHR43740:SF2">
    <property type="entry name" value="LEUCINE--TRNA LIGASE, MITOCHONDRIAL"/>
    <property type="match status" value="1"/>
</dbReference>
<evidence type="ECO:0000256" key="3">
    <source>
        <dbReference type="ARBA" id="ARBA00022598"/>
    </source>
</evidence>
<dbReference type="InterPro" id="IPR000223">
    <property type="entry name" value="Pept_S26A_signal_pept_1"/>
</dbReference>
<evidence type="ECO:0000256" key="8">
    <source>
        <dbReference type="RuleBase" id="RU362041"/>
    </source>
</evidence>
<keyword evidence="7" id="KW-0030">Aminoacyl-tRNA synthetase</keyword>
<dbReference type="PRINTS" id="PR00727">
    <property type="entry name" value="LEADERPTASE"/>
</dbReference>
<dbReference type="CDD" id="cd06530">
    <property type="entry name" value="S26_SPase_I"/>
    <property type="match status" value="1"/>
</dbReference>
<evidence type="ECO:0000256" key="7">
    <source>
        <dbReference type="ARBA" id="ARBA00023146"/>
    </source>
</evidence>
<dbReference type="InterPro" id="IPR002302">
    <property type="entry name" value="Leu-tRNA-ligase"/>
</dbReference>
<accession>A0AAE0VDX2</accession>
<dbReference type="GO" id="GO:0004252">
    <property type="term" value="F:serine-type endopeptidase activity"/>
    <property type="evidence" value="ECO:0007669"/>
    <property type="project" value="InterPro"/>
</dbReference>
<dbReference type="GO" id="GO:0006465">
    <property type="term" value="P:signal peptide processing"/>
    <property type="evidence" value="ECO:0007669"/>
    <property type="project" value="InterPro"/>
</dbReference>
<dbReference type="Gene3D" id="3.40.50.620">
    <property type="entry name" value="HUPs"/>
    <property type="match status" value="1"/>
</dbReference>
<keyword evidence="8" id="KW-0496">Mitochondrion</keyword>
<evidence type="ECO:0000256" key="2">
    <source>
        <dbReference type="ARBA" id="ARBA00011805"/>
    </source>
</evidence>
<evidence type="ECO:0000313" key="12">
    <source>
        <dbReference type="EMBL" id="KAK3575729.1"/>
    </source>
</evidence>
<dbReference type="InterPro" id="IPR002300">
    <property type="entry name" value="aa-tRNA-synth_Ia"/>
</dbReference>
<dbReference type="GO" id="GO:0005743">
    <property type="term" value="C:mitochondrial inner membrane"/>
    <property type="evidence" value="ECO:0007669"/>
    <property type="project" value="UniProtKB-SubCell"/>
</dbReference>
<dbReference type="AlphaFoldDB" id="A0AAE0VDX2"/>
<dbReference type="Gene3D" id="2.10.109.10">
    <property type="entry name" value="Umud Fragment, subunit A"/>
    <property type="match status" value="1"/>
</dbReference>
<evidence type="ECO:0000256" key="5">
    <source>
        <dbReference type="ARBA" id="ARBA00022840"/>
    </source>
</evidence>
<dbReference type="GO" id="GO:0004823">
    <property type="term" value="F:leucine-tRNA ligase activity"/>
    <property type="evidence" value="ECO:0007669"/>
    <property type="project" value="InterPro"/>
</dbReference>
<dbReference type="GO" id="GO:0005829">
    <property type="term" value="C:cytosol"/>
    <property type="evidence" value="ECO:0007669"/>
    <property type="project" value="TreeGrafter"/>
</dbReference>
<dbReference type="GO" id="GO:0005524">
    <property type="term" value="F:ATP binding"/>
    <property type="evidence" value="ECO:0007669"/>
    <property type="project" value="UniProtKB-KW"/>
</dbReference>
<dbReference type="Proteomes" id="UP001195483">
    <property type="component" value="Unassembled WGS sequence"/>
</dbReference>
<keyword evidence="8" id="KW-0999">Mitochondrion inner membrane</keyword>
<dbReference type="EC" id="3.4.21.-" evidence="8"/>
<dbReference type="NCBIfam" id="TIGR02227">
    <property type="entry name" value="sigpep_I_bact"/>
    <property type="match status" value="1"/>
</dbReference>
<reference evidence="12" key="3">
    <citation type="submission" date="2023-05" db="EMBL/GenBank/DDBJ databases">
        <authorList>
            <person name="Smith C.H."/>
        </authorList>
    </citation>
    <scope>NUCLEOTIDE SEQUENCE</scope>
    <source>
        <strain evidence="12">CHS0354</strain>
        <tissue evidence="12">Mantle</tissue>
    </source>
</reference>
<reference evidence="12" key="2">
    <citation type="journal article" date="2021" name="Genome Biol. Evol.">
        <title>Developing a high-quality reference genome for a parasitic bivalve with doubly uniparental inheritance (Bivalvia: Unionida).</title>
        <authorList>
            <person name="Smith C.H."/>
        </authorList>
    </citation>
    <scope>NUCLEOTIDE SEQUENCE</scope>
    <source>
        <strain evidence="12">CHS0354</strain>
        <tissue evidence="12">Mantle</tissue>
    </source>
</reference>
<dbReference type="SUPFAM" id="SSF51306">
    <property type="entry name" value="LexA/Signal peptidase"/>
    <property type="match status" value="1"/>
</dbReference>
<comment type="caution">
    <text evidence="12">The sequence shown here is derived from an EMBL/GenBank/DDBJ whole genome shotgun (WGS) entry which is preliminary data.</text>
</comment>
<dbReference type="PANTHER" id="PTHR43740">
    <property type="entry name" value="LEUCYL-TRNA SYNTHETASE"/>
    <property type="match status" value="1"/>
</dbReference>
<keyword evidence="3" id="KW-0436">Ligase</keyword>
<keyword evidence="9" id="KW-0732">Signal</keyword>
<comment type="subcellular location">
    <subcellularLocation>
        <location evidence="8">Mitochondrion inner membrane</location>
    </subcellularLocation>
</comment>
<comment type="similarity">
    <text evidence="1">Belongs to the class-I aminoacyl-tRNA synthetase family.</text>
</comment>
<dbReference type="GO" id="GO:0006429">
    <property type="term" value="P:leucyl-tRNA aminoacylation"/>
    <property type="evidence" value="ECO:0007669"/>
    <property type="project" value="InterPro"/>
</dbReference>
<dbReference type="SUPFAM" id="SSF52374">
    <property type="entry name" value="Nucleotidylyl transferase"/>
    <property type="match status" value="1"/>
</dbReference>
<sequence length="278" mass="31784">MDRGSEFAFIVALCFVHVICPVSCAFRLDDPHYSAGDHLFANMHAYGFVVPFTDYKFGGDDVKKGDIWMSPISDLYGFLKRAVALEGDRVIIDGEDVYINGKREEGYDPFYDAGYPPNLKYIYIVIPEGKAFAMGDNRRNPNDSREWGYIMAYNFKKIEKKWQDYWLKHKTFKAEINPAKPKQYILDMFPYPSGSGLHRGHPEGYTATDIVSRYKRMNGFNVLHCMGWDAFGLPAEQVAIRTGTHPKETTDRNIANFKRQLTELGFLTTGIVKLTPQT</sequence>
<dbReference type="InterPro" id="IPR019533">
    <property type="entry name" value="Peptidase_S26"/>
</dbReference>
<reference evidence="12" key="1">
    <citation type="journal article" date="2021" name="Genome Biol. Evol.">
        <title>A High-Quality Reference Genome for a Parasitic Bivalve with Doubly Uniparental Inheritance (Bivalvia: Unionida).</title>
        <authorList>
            <person name="Smith C.H."/>
        </authorList>
    </citation>
    <scope>NUCLEOTIDE SEQUENCE</scope>
    <source>
        <strain evidence="12">CHS0354</strain>
    </source>
</reference>
<keyword evidence="5" id="KW-0067">ATP-binding</keyword>
<keyword evidence="8" id="KW-0472">Membrane</keyword>
<dbReference type="Pfam" id="PF10502">
    <property type="entry name" value="Peptidase_S26"/>
    <property type="match status" value="1"/>
</dbReference>
<keyword evidence="6" id="KW-0648">Protein biosynthesis</keyword>
<feature type="domain" description="Peptidase S26" evidence="11">
    <location>
        <begin position="11"/>
        <end position="152"/>
    </location>
</feature>
<feature type="signal peptide" evidence="9">
    <location>
        <begin position="1"/>
        <end position="25"/>
    </location>
</feature>
<proteinExistence type="inferred from homology"/>
<dbReference type="Pfam" id="PF00133">
    <property type="entry name" value="tRNA-synt_1"/>
    <property type="match status" value="1"/>
</dbReference>
<dbReference type="EMBL" id="JAEAOA010001795">
    <property type="protein sequence ID" value="KAK3575729.1"/>
    <property type="molecule type" value="Genomic_DNA"/>
</dbReference>
<feature type="domain" description="Aminoacyl-tRNA synthetase class Ia" evidence="10">
    <location>
        <begin position="161"/>
        <end position="258"/>
    </location>
</feature>
<evidence type="ECO:0000256" key="4">
    <source>
        <dbReference type="ARBA" id="ARBA00022741"/>
    </source>
</evidence>
<gene>
    <name evidence="12" type="ORF">CHS0354_030061</name>
</gene>
<evidence type="ECO:0000256" key="1">
    <source>
        <dbReference type="ARBA" id="ARBA00005594"/>
    </source>
</evidence>
<organism evidence="12 13">
    <name type="scientific">Potamilus streckersoni</name>
    <dbReference type="NCBI Taxonomy" id="2493646"/>
    <lineage>
        <taxon>Eukaryota</taxon>
        <taxon>Metazoa</taxon>
        <taxon>Spiralia</taxon>
        <taxon>Lophotrochozoa</taxon>
        <taxon>Mollusca</taxon>
        <taxon>Bivalvia</taxon>
        <taxon>Autobranchia</taxon>
        <taxon>Heteroconchia</taxon>
        <taxon>Palaeoheterodonta</taxon>
        <taxon>Unionida</taxon>
        <taxon>Unionoidea</taxon>
        <taxon>Unionidae</taxon>
        <taxon>Ambleminae</taxon>
        <taxon>Lampsilini</taxon>
        <taxon>Potamilus</taxon>
    </lineage>
</organism>
<evidence type="ECO:0000256" key="6">
    <source>
        <dbReference type="ARBA" id="ARBA00022917"/>
    </source>
</evidence>
<evidence type="ECO:0000259" key="10">
    <source>
        <dbReference type="Pfam" id="PF00133"/>
    </source>
</evidence>
<dbReference type="InterPro" id="IPR014729">
    <property type="entry name" value="Rossmann-like_a/b/a_fold"/>
</dbReference>
<comment type="similarity">
    <text evidence="8">Belongs to the peptidase S26 family.</text>
</comment>
<comment type="subunit">
    <text evidence="2">Heterodimer of 2 subunits, IMMPL1 and IMMPL2.</text>
</comment>
<keyword evidence="8" id="KW-0645">Protease</keyword>
<evidence type="ECO:0000313" key="13">
    <source>
        <dbReference type="Proteomes" id="UP001195483"/>
    </source>
</evidence>
<dbReference type="InterPro" id="IPR036286">
    <property type="entry name" value="LexA/Signal_pep-like_sf"/>
</dbReference>